<feature type="transmembrane region" description="Helical" evidence="13">
    <location>
        <begin position="139"/>
        <end position="158"/>
    </location>
</feature>
<dbReference type="InterPro" id="IPR010285">
    <property type="entry name" value="DNA_helicase_pif1-like_DEAD"/>
</dbReference>
<comment type="catalytic activity">
    <reaction evidence="10">
        <text>a plastoquinone + NADPH + (n+1) H(+)(in) = a plastoquinol + NADP(+) + n H(+)(out)</text>
        <dbReference type="Rhea" id="RHEA:42612"/>
        <dbReference type="Rhea" id="RHEA-COMP:9561"/>
        <dbReference type="Rhea" id="RHEA-COMP:9562"/>
        <dbReference type="ChEBI" id="CHEBI:15378"/>
        <dbReference type="ChEBI" id="CHEBI:17757"/>
        <dbReference type="ChEBI" id="CHEBI:57783"/>
        <dbReference type="ChEBI" id="CHEBI:58349"/>
        <dbReference type="ChEBI" id="CHEBI:62192"/>
    </reaction>
</comment>
<feature type="domain" description="NADH:quinone oxidoreductase/Mrp antiporter transmembrane" evidence="14">
    <location>
        <begin position="1"/>
        <end position="189"/>
    </location>
</feature>
<keyword evidence="8" id="KW-0520">NAD</keyword>
<dbReference type="OrthoDB" id="4092844at2759"/>
<keyword evidence="12" id="KW-0233">DNA recombination</keyword>
<keyword evidence="3" id="KW-0813">Transport</keyword>
<gene>
    <name evidence="16" type="ORF">CTI12_AA089740</name>
</gene>
<reference evidence="16 17" key="1">
    <citation type="journal article" date="2018" name="Mol. Plant">
        <title>The genome of Artemisia annua provides insight into the evolution of Asteraceae family and artemisinin biosynthesis.</title>
        <authorList>
            <person name="Shen Q."/>
            <person name="Zhang L."/>
            <person name="Liao Z."/>
            <person name="Wang S."/>
            <person name="Yan T."/>
            <person name="Shi P."/>
            <person name="Liu M."/>
            <person name="Fu X."/>
            <person name="Pan Q."/>
            <person name="Wang Y."/>
            <person name="Lv Z."/>
            <person name="Lu X."/>
            <person name="Zhang F."/>
            <person name="Jiang W."/>
            <person name="Ma Y."/>
            <person name="Chen M."/>
            <person name="Hao X."/>
            <person name="Li L."/>
            <person name="Tang Y."/>
            <person name="Lv G."/>
            <person name="Zhou Y."/>
            <person name="Sun X."/>
            <person name="Brodelius P.E."/>
            <person name="Rose J.K.C."/>
            <person name="Tang K."/>
        </authorList>
    </citation>
    <scope>NUCLEOTIDE SEQUENCE [LARGE SCALE GENOMIC DNA]</scope>
    <source>
        <strain evidence="17">cv. Huhao1</strain>
        <tissue evidence="16">Leaf</tissue>
    </source>
</reference>
<feature type="domain" description="DNA helicase Pif1-like DEAD-box helicase" evidence="15">
    <location>
        <begin position="340"/>
        <end position="440"/>
    </location>
</feature>
<evidence type="ECO:0000313" key="16">
    <source>
        <dbReference type="EMBL" id="PWA91196.1"/>
    </source>
</evidence>
<dbReference type="EMBL" id="PKPP01000563">
    <property type="protein sequence ID" value="PWA91196.1"/>
    <property type="molecule type" value="Genomic_DNA"/>
</dbReference>
<keyword evidence="12" id="KW-0234">DNA repair</keyword>
<evidence type="ECO:0000256" key="2">
    <source>
        <dbReference type="ARBA" id="ARBA00004334"/>
    </source>
</evidence>
<dbReference type="GO" id="GO:0009535">
    <property type="term" value="C:chloroplast thylakoid membrane"/>
    <property type="evidence" value="ECO:0007669"/>
    <property type="project" value="UniProtKB-SubCell"/>
</dbReference>
<dbReference type="PANTHER" id="PTHR22773">
    <property type="entry name" value="NADH DEHYDROGENASE"/>
    <property type="match status" value="1"/>
</dbReference>
<evidence type="ECO:0000256" key="11">
    <source>
        <dbReference type="ARBA" id="ARBA00048026"/>
    </source>
</evidence>
<keyword evidence="12" id="KW-0347">Helicase</keyword>
<comment type="cofactor">
    <cofactor evidence="12">
        <name>Mg(2+)</name>
        <dbReference type="ChEBI" id="CHEBI:18420"/>
    </cofactor>
</comment>
<dbReference type="GO" id="GO:0016887">
    <property type="term" value="F:ATP hydrolysis activity"/>
    <property type="evidence" value="ECO:0007669"/>
    <property type="project" value="RHEA"/>
</dbReference>
<dbReference type="GO" id="GO:0005524">
    <property type="term" value="F:ATP binding"/>
    <property type="evidence" value="ECO:0007669"/>
    <property type="project" value="UniProtKB-KW"/>
</dbReference>
<dbReference type="GO" id="GO:0043139">
    <property type="term" value="F:5'-3' DNA helicase activity"/>
    <property type="evidence" value="ECO:0007669"/>
    <property type="project" value="UniProtKB-EC"/>
</dbReference>
<keyword evidence="12" id="KW-0227">DNA damage</keyword>
<dbReference type="Pfam" id="PF05970">
    <property type="entry name" value="PIF1"/>
    <property type="match status" value="1"/>
</dbReference>
<evidence type="ECO:0000256" key="13">
    <source>
        <dbReference type="SAM" id="Phobius"/>
    </source>
</evidence>
<keyword evidence="5 13" id="KW-0812">Transmembrane</keyword>
<dbReference type="Gene3D" id="3.40.50.300">
    <property type="entry name" value="P-loop containing nucleotide triphosphate hydrolases"/>
    <property type="match status" value="1"/>
</dbReference>
<dbReference type="GO" id="GO:0000723">
    <property type="term" value="P:telomere maintenance"/>
    <property type="evidence" value="ECO:0007669"/>
    <property type="project" value="InterPro"/>
</dbReference>
<keyword evidence="9 13" id="KW-0472">Membrane</keyword>
<evidence type="ECO:0000256" key="12">
    <source>
        <dbReference type="RuleBase" id="RU363044"/>
    </source>
</evidence>
<keyword evidence="6" id="KW-1278">Translocase</keyword>
<evidence type="ECO:0000256" key="9">
    <source>
        <dbReference type="ARBA" id="ARBA00023136"/>
    </source>
</evidence>
<dbReference type="Pfam" id="PF00361">
    <property type="entry name" value="Proton_antipo_M"/>
    <property type="match status" value="1"/>
</dbReference>
<comment type="subcellular location">
    <subcellularLocation>
        <location evidence="1">Membrane</location>
        <topology evidence="1">Multi-pass membrane protein</topology>
    </subcellularLocation>
    <subcellularLocation>
        <location evidence="2">Plastid</location>
        <location evidence="2">Chloroplast thylakoid membrane</location>
    </subcellularLocation>
</comment>
<keyword evidence="12" id="KW-0547">Nucleotide-binding</keyword>
<accession>A0A2U1PZL5</accession>
<comment type="similarity">
    <text evidence="12">Belongs to the helicase family.</text>
</comment>
<dbReference type="InterPro" id="IPR001750">
    <property type="entry name" value="ND/Mrp_TM"/>
</dbReference>
<evidence type="ECO:0000256" key="3">
    <source>
        <dbReference type="ARBA" id="ARBA00022448"/>
    </source>
</evidence>
<evidence type="ECO:0000259" key="15">
    <source>
        <dbReference type="Pfam" id="PF05970"/>
    </source>
</evidence>
<comment type="caution">
    <text evidence="16">The sequence shown here is derived from an EMBL/GenBank/DDBJ whole genome shotgun (WGS) entry which is preliminary data.</text>
</comment>
<evidence type="ECO:0000256" key="7">
    <source>
        <dbReference type="ARBA" id="ARBA00022989"/>
    </source>
</evidence>
<dbReference type="STRING" id="35608.A0A2U1PZL5"/>
<keyword evidence="12" id="KW-0378">Hydrolase</keyword>
<evidence type="ECO:0000256" key="4">
    <source>
        <dbReference type="ARBA" id="ARBA00022640"/>
    </source>
</evidence>
<evidence type="ECO:0000313" key="17">
    <source>
        <dbReference type="Proteomes" id="UP000245207"/>
    </source>
</evidence>
<feature type="transmembrane region" description="Helical" evidence="13">
    <location>
        <begin position="164"/>
        <end position="188"/>
    </location>
</feature>
<sequence>MWAPDIYEGSPTPVTAFLSIAPKISISANISRLSIYGSYGATLQQIFFFCSIASMILGALAAMAQTKVKRLLAHSSIGHVGYIRTGFSCGTIEGIQSLLIGIFIYASMTIDAFAIVSALRQSRVKYIADLGALAKTNPISAITFSITMFSYAGIPPLAGFCSKFYLFFAALGCGAYFLAPVGVVTSVIGRWAAGRLPRLTYAEFPTKYVWNAPKRIWTLRKQGTGDAYYCRMLLNSAKGCRTHAEIRKVNGVIYPTYKEACYAAGLLEDDKEYVESIKAAAHWAPADHLRELFVTLLDQKELTTPLTVWLATWHLLVEDVQYKRRQILQIPDLIRLYALLTTEQKGVYDTIVNSVYSGTGGIYFVYGYGGTGKTFLWKILAAGIRRKGDIVLNVASSGIASLLMSGGRTAHSRFHIPINVDETSTCSTSAQSDLGAMLKKNPFGNMTMVFGGDFRQVLFVIPKGSRKDIVGASMKQLYLWDYCKILKLTANMRLTVGSRPEDVSEIREFAEWILNVGDGKLGGPNEREVR</sequence>
<evidence type="ECO:0000259" key="14">
    <source>
        <dbReference type="Pfam" id="PF00361"/>
    </source>
</evidence>
<evidence type="ECO:0000256" key="10">
    <source>
        <dbReference type="ARBA" id="ARBA00047726"/>
    </source>
</evidence>
<evidence type="ECO:0000256" key="8">
    <source>
        <dbReference type="ARBA" id="ARBA00023027"/>
    </source>
</evidence>
<comment type="catalytic activity">
    <reaction evidence="12">
        <text>ATP + H2O = ADP + phosphate + H(+)</text>
        <dbReference type="Rhea" id="RHEA:13065"/>
        <dbReference type="ChEBI" id="CHEBI:15377"/>
        <dbReference type="ChEBI" id="CHEBI:15378"/>
        <dbReference type="ChEBI" id="CHEBI:30616"/>
        <dbReference type="ChEBI" id="CHEBI:43474"/>
        <dbReference type="ChEBI" id="CHEBI:456216"/>
        <dbReference type="EC" id="5.6.2.3"/>
    </reaction>
</comment>
<proteinExistence type="inferred from homology"/>
<dbReference type="Proteomes" id="UP000245207">
    <property type="component" value="Unassembled WGS sequence"/>
</dbReference>
<keyword evidence="12" id="KW-0067">ATP-binding</keyword>
<evidence type="ECO:0000256" key="5">
    <source>
        <dbReference type="ARBA" id="ARBA00022692"/>
    </source>
</evidence>
<protein>
    <recommendedName>
        <fullName evidence="12">ATP-dependent DNA helicase</fullName>
        <ecNumber evidence="12">5.6.2.3</ecNumber>
    </recommendedName>
</protein>
<keyword evidence="4" id="KW-0934">Plastid</keyword>
<dbReference type="GO" id="GO:0006310">
    <property type="term" value="P:DNA recombination"/>
    <property type="evidence" value="ECO:0007669"/>
    <property type="project" value="UniProtKB-KW"/>
</dbReference>
<name>A0A2U1PZL5_ARTAN</name>
<dbReference type="EC" id="5.6.2.3" evidence="12"/>
<keyword evidence="7 13" id="KW-1133">Transmembrane helix</keyword>
<keyword evidence="17" id="KW-1185">Reference proteome</keyword>
<feature type="transmembrane region" description="Helical" evidence="13">
    <location>
        <begin position="99"/>
        <end position="119"/>
    </location>
</feature>
<comment type="catalytic activity">
    <reaction evidence="11">
        <text>a plastoquinone + NADH + (n+1) H(+)(in) = a plastoquinol + NAD(+) + n H(+)(out)</text>
        <dbReference type="Rhea" id="RHEA:42608"/>
        <dbReference type="Rhea" id="RHEA-COMP:9561"/>
        <dbReference type="Rhea" id="RHEA-COMP:9562"/>
        <dbReference type="ChEBI" id="CHEBI:15378"/>
        <dbReference type="ChEBI" id="CHEBI:17757"/>
        <dbReference type="ChEBI" id="CHEBI:57540"/>
        <dbReference type="ChEBI" id="CHEBI:57945"/>
        <dbReference type="ChEBI" id="CHEBI:62192"/>
    </reaction>
</comment>
<organism evidence="16 17">
    <name type="scientific">Artemisia annua</name>
    <name type="common">Sweet wormwood</name>
    <dbReference type="NCBI Taxonomy" id="35608"/>
    <lineage>
        <taxon>Eukaryota</taxon>
        <taxon>Viridiplantae</taxon>
        <taxon>Streptophyta</taxon>
        <taxon>Embryophyta</taxon>
        <taxon>Tracheophyta</taxon>
        <taxon>Spermatophyta</taxon>
        <taxon>Magnoliopsida</taxon>
        <taxon>eudicotyledons</taxon>
        <taxon>Gunneridae</taxon>
        <taxon>Pentapetalae</taxon>
        <taxon>asterids</taxon>
        <taxon>campanulids</taxon>
        <taxon>Asterales</taxon>
        <taxon>Asteraceae</taxon>
        <taxon>Asteroideae</taxon>
        <taxon>Anthemideae</taxon>
        <taxon>Artemisiinae</taxon>
        <taxon>Artemisia</taxon>
    </lineage>
</organism>
<evidence type="ECO:0000256" key="1">
    <source>
        <dbReference type="ARBA" id="ARBA00004141"/>
    </source>
</evidence>
<feature type="transmembrane region" description="Helical" evidence="13">
    <location>
        <begin position="46"/>
        <end position="64"/>
    </location>
</feature>
<dbReference type="SUPFAM" id="SSF52540">
    <property type="entry name" value="P-loop containing nucleoside triphosphate hydrolases"/>
    <property type="match status" value="1"/>
</dbReference>
<dbReference type="GO" id="GO:0006281">
    <property type="term" value="P:DNA repair"/>
    <property type="evidence" value="ECO:0007669"/>
    <property type="project" value="UniProtKB-KW"/>
</dbReference>
<keyword evidence="16" id="KW-0830">Ubiquinone</keyword>
<dbReference type="InterPro" id="IPR027417">
    <property type="entry name" value="P-loop_NTPase"/>
</dbReference>
<dbReference type="AlphaFoldDB" id="A0A2U1PZL5"/>
<evidence type="ECO:0000256" key="6">
    <source>
        <dbReference type="ARBA" id="ARBA00022967"/>
    </source>
</evidence>